<dbReference type="RefSeq" id="WP_211463091.1">
    <property type="nucleotide sequence ID" value="NZ_JAGSXH010000001.1"/>
</dbReference>
<gene>
    <name evidence="2" type="ORF">KGA66_00030</name>
</gene>
<dbReference type="PANTHER" id="PTHR38600">
    <property type="entry name" value="TRANSCRIPTIONAL REGULATORY PROTEIN"/>
    <property type="match status" value="1"/>
</dbReference>
<dbReference type="Proteomes" id="UP000677913">
    <property type="component" value="Unassembled WGS sequence"/>
</dbReference>
<dbReference type="GO" id="GO:0003700">
    <property type="term" value="F:DNA-binding transcription factor activity"/>
    <property type="evidence" value="ECO:0007669"/>
    <property type="project" value="InterPro"/>
</dbReference>
<sequence length="118" mass="13594">METATLSEVELDAAFTALADPTRRAIISRLARGEAGVLELTERFPMSQPAISKHLKVLEAAGLISRRRQAQRRPCRLEPLRLKQLADWVGSYREFWEAGFQRLDDYLDDLQQQEEQPR</sequence>
<accession>A0A8J7WKY4</accession>
<name>A0A8J7WKY4_9ACTN</name>
<dbReference type="PANTHER" id="PTHR38600:SF2">
    <property type="entry name" value="SLL0088 PROTEIN"/>
    <property type="match status" value="1"/>
</dbReference>
<dbReference type="InterPro" id="IPR036388">
    <property type="entry name" value="WH-like_DNA-bd_sf"/>
</dbReference>
<keyword evidence="3" id="KW-1185">Reference proteome</keyword>
<dbReference type="PROSITE" id="PS50987">
    <property type="entry name" value="HTH_ARSR_2"/>
    <property type="match status" value="1"/>
</dbReference>
<proteinExistence type="predicted"/>
<dbReference type="AlphaFoldDB" id="A0A8J7WKY4"/>
<dbReference type="InterPro" id="IPR036390">
    <property type="entry name" value="WH_DNA-bd_sf"/>
</dbReference>
<dbReference type="InterPro" id="IPR001845">
    <property type="entry name" value="HTH_ArsR_DNA-bd_dom"/>
</dbReference>
<dbReference type="CDD" id="cd00090">
    <property type="entry name" value="HTH_ARSR"/>
    <property type="match status" value="1"/>
</dbReference>
<dbReference type="SUPFAM" id="SSF46785">
    <property type="entry name" value="Winged helix' DNA-binding domain"/>
    <property type="match status" value="1"/>
</dbReference>
<dbReference type="InterPro" id="IPR011991">
    <property type="entry name" value="ArsR-like_HTH"/>
</dbReference>
<evidence type="ECO:0000259" key="1">
    <source>
        <dbReference type="PROSITE" id="PS50987"/>
    </source>
</evidence>
<feature type="domain" description="HTH arsR-type" evidence="1">
    <location>
        <begin position="3"/>
        <end position="97"/>
    </location>
</feature>
<dbReference type="NCBIfam" id="NF033788">
    <property type="entry name" value="HTH_metalloreg"/>
    <property type="match status" value="1"/>
</dbReference>
<dbReference type="EMBL" id="JAGSXH010000001">
    <property type="protein sequence ID" value="MBS2961410.1"/>
    <property type="molecule type" value="Genomic_DNA"/>
</dbReference>
<dbReference type="Pfam" id="PF01022">
    <property type="entry name" value="HTH_5"/>
    <property type="match status" value="1"/>
</dbReference>
<dbReference type="Gene3D" id="1.10.10.10">
    <property type="entry name" value="Winged helix-like DNA-binding domain superfamily/Winged helix DNA-binding domain"/>
    <property type="match status" value="1"/>
</dbReference>
<dbReference type="SMART" id="SM00418">
    <property type="entry name" value="HTH_ARSR"/>
    <property type="match status" value="1"/>
</dbReference>
<dbReference type="PRINTS" id="PR00778">
    <property type="entry name" value="HTHARSR"/>
</dbReference>
<evidence type="ECO:0000313" key="2">
    <source>
        <dbReference type="EMBL" id="MBS2961410.1"/>
    </source>
</evidence>
<organism evidence="2 3">
    <name type="scientific">Actinocrinis puniceicyclus</name>
    <dbReference type="NCBI Taxonomy" id="977794"/>
    <lineage>
        <taxon>Bacteria</taxon>
        <taxon>Bacillati</taxon>
        <taxon>Actinomycetota</taxon>
        <taxon>Actinomycetes</taxon>
        <taxon>Catenulisporales</taxon>
        <taxon>Actinospicaceae</taxon>
        <taxon>Actinocrinis</taxon>
    </lineage>
</organism>
<evidence type="ECO:0000313" key="3">
    <source>
        <dbReference type="Proteomes" id="UP000677913"/>
    </source>
</evidence>
<comment type="caution">
    <text evidence="2">The sequence shown here is derived from an EMBL/GenBank/DDBJ whole genome shotgun (WGS) entry which is preliminary data.</text>
</comment>
<reference evidence="2" key="1">
    <citation type="submission" date="2021-04" db="EMBL/GenBank/DDBJ databases">
        <title>Genome based classification of Actinospica acidithermotolerans sp. nov., an actinobacterium isolated from an Indonesian hot spring.</title>
        <authorList>
            <person name="Kusuma A.B."/>
            <person name="Putra K.E."/>
            <person name="Nafisah S."/>
            <person name="Loh J."/>
            <person name="Nouioui I."/>
            <person name="Goodfellow M."/>
        </authorList>
    </citation>
    <scope>NUCLEOTIDE SEQUENCE</scope>
    <source>
        <strain evidence="2">DSM 45618</strain>
    </source>
</reference>
<protein>
    <submittedName>
        <fullName evidence="2">Winged helix-turn-helix transcriptional regulator</fullName>
    </submittedName>
</protein>